<evidence type="ECO:0008006" key="3">
    <source>
        <dbReference type="Google" id="ProtNLM"/>
    </source>
</evidence>
<evidence type="ECO:0000313" key="1">
    <source>
        <dbReference type="EMBL" id="MDM8145179.1"/>
    </source>
</evidence>
<evidence type="ECO:0000313" key="2">
    <source>
        <dbReference type="Proteomes" id="UP001228403"/>
    </source>
</evidence>
<dbReference type="Proteomes" id="UP001228403">
    <property type="component" value="Unassembled WGS sequence"/>
</dbReference>
<sequence>MKKGIGIRGTWCKEDMIILNEDTFNVQERIGDSLLIVSCYPEDCESCFLIKRESNGYYYVLQEGKSISSIENTQDFALIDDRTIYNVKNKGTFTLPWSASYLYYLGMYKDKAVFTEQDSICFSDGRCMALQDDSYCKRSDKAGEVVLVNGARKLGVSLKTLYHFKNTASVSDSSVYRFIGNYSTTSERENEDEFWGLNVSLDIPVGNTDSDKAIREWMTSAIRDDAFSVFGCQIDIFEGNSSTLQEMKLTLEHYGTLWEQLYRVYGGEEESYAFRIYCDVNVRKIVDCDDYTTYYYASTLYEGGLHELPRSYYITYDKRLKKILTASNALKKSKLRLFRNEALKSIHQEYDEKSGSESDWKDFTRAVFSFHCPMVDLSGVDEDMLTLLEHDYMCDEWSGWGYPTVKAFTLDDFPLPHLAVLPEGLVLTYHPYQIDCFASGEYHIVIPFDKVESCLQYGYHHDTKDLPKLEQFIK</sequence>
<keyword evidence="2" id="KW-1185">Reference proteome</keyword>
<dbReference type="Gene3D" id="3.90.640.20">
    <property type="entry name" value="Heat-shock cognate protein, ATPase"/>
    <property type="match status" value="1"/>
</dbReference>
<protein>
    <recommendedName>
        <fullName evidence="3">DUF3298 domain-containing protein</fullName>
    </recommendedName>
</protein>
<gene>
    <name evidence="1" type="ORF">QUW02_04430</name>
</gene>
<reference evidence="2" key="2">
    <citation type="submission" date="2023-07" db="EMBL/GenBank/DDBJ databases">
        <title>Identification and characterization of horizontal gene transfer across gut microbiota members of farm animals based on homology search.</title>
        <authorList>
            <person name="Schwarzerova J."/>
            <person name="Nykrynova M."/>
            <person name="Jureckova K."/>
            <person name="Cejkova D."/>
            <person name="Rychlik I."/>
        </authorList>
    </citation>
    <scope>NUCLEOTIDE SEQUENCE [LARGE SCALE GENOMIC DNA]</scope>
    <source>
        <strain evidence="2">ET4</strain>
    </source>
</reference>
<accession>A0ABT7U3T2</accession>
<reference evidence="1 2" key="1">
    <citation type="submission" date="2023-06" db="EMBL/GenBank/DDBJ databases">
        <authorList>
            <person name="Zeman M."/>
            <person name="Kubasova T."/>
            <person name="Jahodarova E."/>
            <person name="Nykrynova M."/>
            <person name="Rychlik I."/>
        </authorList>
    </citation>
    <scope>NUCLEOTIDE SEQUENCE [LARGE SCALE GENOMIC DNA]</scope>
    <source>
        <strain evidence="1 2">ET4</strain>
    </source>
</reference>
<name>A0ABT7U3T2_9BACE</name>
<organism evidence="1 2">
    <name type="scientific">Bacteroides eggerthii</name>
    <dbReference type="NCBI Taxonomy" id="28111"/>
    <lineage>
        <taxon>Bacteria</taxon>
        <taxon>Pseudomonadati</taxon>
        <taxon>Bacteroidota</taxon>
        <taxon>Bacteroidia</taxon>
        <taxon>Bacteroidales</taxon>
        <taxon>Bacteroidaceae</taxon>
        <taxon>Bacteroides</taxon>
    </lineage>
</organism>
<dbReference type="EMBL" id="JAUDCF010000006">
    <property type="protein sequence ID" value="MDM8145179.1"/>
    <property type="molecule type" value="Genomic_DNA"/>
</dbReference>
<proteinExistence type="predicted"/>
<dbReference type="InterPro" id="IPR037126">
    <property type="entry name" value="PdaC/RsiV-like_sf"/>
</dbReference>
<comment type="caution">
    <text evidence="1">The sequence shown here is derived from an EMBL/GenBank/DDBJ whole genome shotgun (WGS) entry which is preliminary data.</text>
</comment>